<dbReference type="Proteomes" id="UP000280271">
    <property type="component" value="Unassembled WGS sequence"/>
</dbReference>
<dbReference type="InterPro" id="IPR027450">
    <property type="entry name" value="AlkB-like"/>
</dbReference>
<dbReference type="InterPro" id="IPR032854">
    <property type="entry name" value="ALKBH3"/>
</dbReference>
<dbReference type="PANTHER" id="PTHR31212:SF4">
    <property type="entry name" value="ALPHA-KETOGLUTARATE-DEPENDENT DIOXYGENASE ALKB HOMOLOG 3"/>
    <property type="match status" value="1"/>
</dbReference>
<dbReference type="Pfam" id="PF13532">
    <property type="entry name" value="2OG-FeII_Oxy_2"/>
    <property type="match status" value="1"/>
</dbReference>
<sequence length="220" mass="25393">MKSLNTGQQAEFNFDSYRTAEPHSNLLPYDGYVEYLGEVLSTEYADAYFRVLLNEIDWQHDQAMIFGRRIQTKRKVAWYGDAEYSYTYSGIEKKALPWTDVLLELKAIVEAQSGERFNSCLLNLYHNGSEGMAWHSDAEKDLKQHGTIASLSLGESRRFLFKHKLSHEKVEIQLAHGSLLLMKGTTQSHWLHHLPTTKRSIGARINLTFRCIEHTPKPQF</sequence>
<keyword evidence="2" id="KW-0560">Oxidoreductase</keyword>
<keyword evidence="3" id="KW-1185">Reference proteome</keyword>
<feature type="domain" description="Fe2OG dioxygenase" evidence="1">
    <location>
        <begin position="116"/>
        <end position="213"/>
    </location>
</feature>
<gene>
    <name evidence="2" type="ORF">D9K81_04650</name>
</gene>
<keyword evidence="2" id="KW-0223">Dioxygenase</keyword>
<dbReference type="SUPFAM" id="SSF51197">
    <property type="entry name" value="Clavaminate synthase-like"/>
    <property type="match status" value="1"/>
</dbReference>
<dbReference type="PROSITE" id="PS51471">
    <property type="entry name" value="FE2OG_OXY"/>
    <property type="match status" value="1"/>
</dbReference>
<dbReference type="InterPro" id="IPR005123">
    <property type="entry name" value="Oxoglu/Fe-dep_dioxygenase_dom"/>
</dbReference>
<protein>
    <submittedName>
        <fullName evidence="2">Alpha-ketoglutarate-dependent dioxygenase AlkB</fullName>
    </submittedName>
</protein>
<organism evidence="2 3">
    <name type="scientific">Acinetobacter chengduensis</name>
    <dbReference type="NCBI Taxonomy" id="2420890"/>
    <lineage>
        <taxon>Bacteria</taxon>
        <taxon>Pseudomonadati</taxon>
        <taxon>Pseudomonadota</taxon>
        <taxon>Gammaproteobacteria</taxon>
        <taxon>Moraxellales</taxon>
        <taxon>Moraxellaceae</taxon>
        <taxon>Acinetobacter</taxon>
    </lineage>
</organism>
<evidence type="ECO:0000313" key="2">
    <source>
        <dbReference type="EMBL" id="RLL23049.1"/>
    </source>
</evidence>
<comment type="caution">
    <text evidence="2">The sequence shown here is derived from an EMBL/GenBank/DDBJ whole genome shotgun (WGS) entry which is preliminary data.</text>
</comment>
<accession>A0ABX9TXM4</accession>
<dbReference type="EMBL" id="RCHC01000004">
    <property type="protein sequence ID" value="RLL23049.1"/>
    <property type="molecule type" value="Genomic_DNA"/>
</dbReference>
<dbReference type="PANTHER" id="PTHR31212">
    <property type="entry name" value="ALPHA-KETOGLUTARATE-DEPENDENT DIOXYGENASE ALKB HOMOLOG 3"/>
    <property type="match status" value="1"/>
</dbReference>
<name>A0ABX9TXM4_9GAMM</name>
<proteinExistence type="predicted"/>
<dbReference type="RefSeq" id="WP_120374011.1">
    <property type="nucleotide sequence ID" value="NZ_RCHC01000004.1"/>
</dbReference>
<reference evidence="2 3" key="1">
    <citation type="submission" date="2018-09" db="EMBL/GenBank/DDBJ databases">
        <title>The draft genome of Acinetobacter sp. strains.</title>
        <authorList>
            <person name="Qin J."/>
            <person name="Feng Y."/>
            <person name="Zong Z."/>
        </authorList>
    </citation>
    <scope>NUCLEOTIDE SEQUENCE [LARGE SCALE GENOMIC DNA]</scope>
    <source>
        <strain evidence="2 3">WCHAc060005</strain>
    </source>
</reference>
<dbReference type="InterPro" id="IPR037151">
    <property type="entry name" value="AlkB-like_sf"/>
</dbReference>
<evidence type="ECO:0000313" key="3">
    <source>
        <dbReference type="Proteomes" id="UP000280271"/>
    </source>
</evidence>
<dbReference type="GO" id="GO:0051213">
    <property type="term" value="F:dioxygenase activity"/>
    <property type="evidence" value="ECO:0007669"/>
    <property type="project" value="UniProtKB-KW"/>
</dbReference>
<evidence type="ECO:0000259" key="1">
    <source>
        <dbReference type="PROSITE" id="PS51471"/>
    </source>
</evidence>
<dbReference type="Gene3D" id="2.60.120.590">
    <property type="entry name" value="Alpha-ketoglutarate-dependent dioxygenase AlkB-like"/>
    <property type="match status" value="1"/>
</dbReference>